<evidence type="ECO:0000313" key="2">
    <source>
        <dbReference type="Proteomes" id="UP000829720"/>
    </source>
</evidence>
<comment type="caution">
    <text evidence="1">The sequence shown here is derived from an EMBL/GenBank/DDBJ whole genome shotgun (WGS) entry which is preliminary data.</text>
</comment>
<accession>A0A8T3DZ14</accession>
<protein>
    <submittedName>
        <fullName evidence="1">Uncharacterized protein</fullName>
    </submittedName>
</protein>
<dbReference type="AlphaFoldDB" id="A0A8T3DZ14"/>
<gene>
    <name evidence="1" type="ORF">AGOR_G00042980</name>
</gene>
<name>A0A8T3DZ14_9TELE</name>
<organism evidence="1 2">
    <name type="scientific">Albula goreensis</name>
    <dbReference type="NCBI Taxonomy" id="1534307"/>
    <lineage>
        <taxon>Eukaryota</taxon>
        <taxon>Metazoa</taxon>
        <taxon>Chordata</taxon>
        <taxon>Craniata</taxon>
        <taxon>Vertebrata</taxon>
        <taxon>Euteleostomi</taxon>
        <taxon>Actinopterygii</taxon>
        <taxon>Neopterygii</taxon>
        <taxon>Teleostei</taxon>
        <taxon>Albuliformes</taxon>
        <taxon>Albulidae</taxon>
        <taxon>Albula</taxon>
    </lineage>
</organism>
<dbReference type="Proteomes" id="UP000829720">
    <property type="component" value="Unassembled WGS sequence"/>
</dbReference>
<proteinExistence type="predicted"/>
<sequence length="83" mass="9750">MLLIKSKTGWMHKNYERPKQCKSTLTNLRTPISLQETYDHVQVILCYFDVNTVPLLGLPVKQLPLNRFLLPIKSHMLLFCFCE</sequence>
<keyword evidence="2" id="KW-1185">Reference proteome</keyword>
<reference evidence="1" key="1">
    <citation type="submission" date="2021-01" db="EMBL/GenBank/DDBJ databases">
        <authorList>
            <person name="Zahm M."/>
            <person name="Roques C."/>
            <person name="Cabau C."/>
            <person name="Klopp C."/>
            <person name="Donnadieu C."/>
            <person name="Jouanno E."/>
            <person name="Lampietro C."/>
            <person name="Louis A."/>
            <person name="Herpin A."/>
            <person name="Echchiki A."/>
            <person name="Berthelot C."/>
            <person name="Parey E."/>
            <person name="Roest-Crollius H."/>
            <person name="Braasch I."/>
            <person name="Postlethwait J."/>
            <person name="Bobe J."/>
            <person name="Montfort J."/>
            <person name="Bouchez O."/>
            <person name="Begum T."/>
            <person name="Mejri S."/>
            <person name="Adams A."/>
            <person name="Chen W.-J."/>
            <person name="Guiguen Y."/>
        </authorList>
    </citation>
    <scope>NUCLEOTIDE SEQUENCE</scope>
    <source>
        <tissue evidence="1">Blood</tissue>
    </source>
</reference>
<dbReference type="EMBL" id="JAERUA010000003">
    <property type="protein sequence ID" value="KAI1902271.1"/>
    <property type="molecule type" value="Genomic_DNA"/>
</dbReference>
<evidence type="ECO:0000313" key="1">
    <source>
        <dbReference type="EMBL" id="KAI1902271.1"/>
    </source>
</evidence>